<dbReference type="EMBL" id="BAAAJE010000006">
    <property type="protein sequence ID" value="GAA1139230.1"/>
    <property type="molecule type" value="Genomic_DNA"/>
</dbReference>
<evidence type="ECO:0000256" key="1">
    <source>
        <dbReference type="SAM" id="MobiDB-lite"/>
    </source>
</evidence>
<reference evidence="2 3" key="1">
    <citation type="journal article" date="2019" name="Int. J. Syst. Evol. Microbiol.">
        <title>The Global Catalogue of Microorganisms (GCM) 10K type strain sequencing project: providing services to taxonomists for standard genome sequencing and annotation.</title>
        <authorList>
            <consortium name="The Broad Institute Genomics Platform"/>
            <consortium name="The Broad Institute Genome Sequencing Center for Infectious Disease"/>
            <person name="Wu L."/>
            <person name="Ma J."/>
        </authorList>
    </citation>
    <scope>NUCLEOTIDE SEQUENCE [LARGE SCALE GENOMIC DNA]</scope>
    <source>
        <strain evidence="2 3">JCM 11813</strain>
    </source>
</reference>
<dbReference type="Proteomes" id="UP001499979">
    <property type="component" value="Unassembled WGS sequence"/>
</dbReference>
<proteinExistence type="predicted"/>
<comment type="caution">
    <text evidence="2">The sequence shown here is derived from an EMBL/GenBank/DDBJ whole genome shotgun (WGS) entry which is preliminary data.</text>
</comment>
<feature type="compositionally biased region" description="Basic and acidic residues" evidence="1">
    <location>
        <begin position="49"/>
        <end position="59"/>
    </location>
</feature>
<accession>A0ABN1UD96</accession>
<sequence>MADLGPQPEPEIEPGEPNPGGVDALPENGVHTVPDLSPDENPAVDEVPDPLKDSMKEGEDTSTAATRSDDGRDDEPEKESPA</sequence>
<evidence type="ECO:0000313" key="3">
    <source>
        <dbReference type="Proteomes" id="UP001499979"/>
    </source>
</evidence>
<keyword evidence="3" id="KW-1185">Reference proteome</keyword>
<feature type="compositionally biased region" description="Acidic residues" evidence="1">
    <location>
        <begin position="71"/>
        <end position="82"/>
    </location>
</feature>
<protein>
    <submittedName>
        <fullName evidence="2">Uncharacterized protein</fullName>
    </submittedName>
</protein>
<feature type="region of interest" description="Disordered" evidence="1">
    <location>
        <begin position="1"/>
        <end position="82"/>
    </location>
</feature>
<dbReference type="RefSeq" id="WP_343907224.1">
    <property type="nucleotide sequence ID" value="NZ_BAAAJE010000006.1"/>
</dbReference>
<name>A0ABN1UD96_9ACTN</name>
<gene>
    <name evidence="2" type="ORF">GCM10009606_18630</name>
</gene>
<organism evidence="2 3">
    <name type="scientific">Nocardioides aquiterrae</name>
    <dbReference type="NCBI Taxonomy" id="203799"/>
    <lineage>
        <taxon>Bacteria</taxon>
        <taxon>Bacillati</taxon>
        <taxon>Actinomycetota</taxon>
        <taxon>Actinomycetes</taxon>
        <taxon>Propionibacteriales</taxon>
        <taxon>Nocardioidaceae</taxon>
        <taxon>Nocardioides</taxon>
    </lineage>
</organism>
<evidence type="ECO:0000313" key="2">
    <source>
        <dbReference type="EMBL" id="GAA1139230.1"/>
    </source>
</evidence>